<dbReference type="Proteomes" id="UP000638981">
    <property type="component" value="Unassembled WGS sequence"/>
</dbReference>
<reference evidence="4" key="1">
    <citation type="journal article" date="2014" name="Int. J. Syst. Evol. Microbiol.">
        <title>Complete genome sequence of Corynebacterium casei LMG S-19264T (=DSM 44701T), isolated from a smear-ripened cheese.</title>
        <authorList>
            <consortium name="US DOE Joint Genome Institute (JGI-PGF)"/>
            <person name="Walter F."/>
            <person name="Albersmeier A."/>
            <person name="Kalinowski J."/>
            <person name="Ruckert C."/>
        </authorList>
    </citation>
    <scope>NUCLEOTIDE SEQUENCE</scope>
    <source>
        <strain evidence="4">KCTC 23310</strain>
    </source>
</reference>
<dbReference type="GO" id="GO:0009236">
    <property type="term" value="P:cobalamin biosynthetic process"/>
    <property type="evidence" value="ECO:0007669"/>
    <property type="project" value="UniProtKB-KW"/>
</dbReference>
<dbReference type="Pfam" id="PF02571">
    <property type="entry name" value="CbiJ"/>
    <property type="match status" value="1"/>
</dbReference>
<dbReference type="InterPro" id="IPR003723">
    <property type="entry name" value="Precorrin-6x_reduct"/>
</dbReference>
<comment type="caution">
    <text evidence="4">The sequence shown here is derived from an EMBL/GenBank/DDBJ whole genome shotgun (WGS) entry which is preliminary data.</text>
</comment>
<dbReference type="EMBL" id="BMYJ01000009">
    <property type="protein sequence ID" value="GHC62601.1"/>
    <property type="molecule type" value="Genomic_DNA"/>
</dbReference>
<keyword evidence="2" id="KW-0169">Cobalamin biosynthesis</keyword>
<dbReference type="PANTHER" id="PTHR36925:SF1">
    <property type="entry name" value="COBALT-PRECORRIN-6A REDUCTASE"/>
    <property type="match status" value="1"/>
</dbReference>
<organism evidence="4 5">
    <name type="scientific">Neogemmobacter tilapiae</name>
    <dbReference type="NCBI Taxonomy" id="875041"/>
    <lineage>
        <taxon>Bacteria</taxon>
        <taxon>Pseudomonadati</taxon>
        <taxon>Pseudomonadota</taxon>
        <taxon>Alphaproteobacteria</taxon>
        <taxon>Rhodobacterales</taxon>
        <taxon>Paracoccaceae</taxon>
        <taxon>Neogemmobacter</taxon>
    </lineage>
</organism>
<dbReference type="RefSeq" id="WP_189412353.1">
    <property type="nucleotide sequence ID" value="NZ_BMYJ01000009.1"/>
</dbReference>
<evidence type="ECO:0000256" key="1">
    <source>
        <dbReference type="ARBA" id="ARBA00004953"/>
    </source>
</evidence>
<keyword evidence="3" id="KW-0560">Oxidoreductase</keyword>
<evidence type="ECO:0000256" key="3">
    <source>
        <dbReference type="ARBA" id="ARBA00023002"/>
    </source>
</evidence>
<gene>
    <name evidence="4" type="primary">cobK</name>
    <name evidence="4" type="ORF">GCM10007315_28390</name>
</gene>
<dbReference type="GO" id="GO:0016994">
    <property type="term" value="F:precorrin-6A reductase activity"/>
    <property type="evidence" value="ECO:0007669"/>
    <property type="project" value="InterPro"/>
</dbReference>
<name>A0A918TUZ8_9RHOB</name>
<accession>A0A918TUZ8</accession>
<sequence>MRILLLGGTTDASALARLLAEQGFEAVYSLAGRTEKPVAQALPMRVGGFGGVAGLVAYLQAEHITHVIDATHPFAAQMSGHAVKACALTGLRLLALERPGWAEAPADRWTRVADLASAVKALPKDPARVFLAIGRQHVGAFNPRPEHHYLLRLVDPGAVDLTAPHDVLIDRGPFTTQGDRTLLQAHHITHIVAKNAGGSGAVAKIEAARALGLPVILIDRPFIPERPKVETPEQAIRWLHADLGV</sequence>
<reference evidence="4" key="2">
    <citation type="submission" date="2020-09" db="EMBL/GenBank/DDBJ databases">
        <authorList>
            <person name="Sun Q."/>
            <person name="Kim S."/>
        </authorList>
    </citation>
    <scope>NUCLEOTIDE SEQUENCE</scope>
    <source>
        <strain evidence="4">KCTC 23310</strain>
    </source>
</reference>
<evidence type="ECO:0000313" key="4">
    <source>
        <dbReference type="EMBL" id="GHC62601.1"/>
    </source>
</evidence>
<evidence type="ECO:0000256" key="2">
    <source>
        <dbReference type="ARBA" id="ARBA00022573"/>
    </source>
</evidence>
<keyword evidence="5" id="KW-1185">Reference proteome</keyword>
<dbReference type="PANTHER" id="PTHR36925">
    <property type="entry name" value="COBALT-PRECORRIN-6A REDUCTASE"/>
    <property type="match status" value="1"/>
</dbReference>
<dbReference type="NCBIfam" id="TIGR00715">
    <property type="entry name" value="precor6x_red"/>
    <property type="match status" value="1"/>
</dbReference>
<evidence type="ECO:0000313" key="5">
    <source>
        <dbReference type="Proteomes" id="UP000638981"/>
    </source>
</evidence>
<proteinExistence type="predicted"/>
<protein>
    <submittedName>
        <fullName evidence="4">Precorrin-6A reductase</fullName>
    </submittedName>
</protein>
<dbReference type="AlphaFoldDB" id="A0A918TUZ8"/>
<comment type="pathway">
    <text evidence="1">Cofactor biosynthesis; adenosylcobalamin biosynthesis.</text>
</comment>
<dbReference type="PROSITE" id="PS51014">
    <property type="entry name" value="COBK_CBIJ"/>
    <property type="match status" value="1"/>
</dbReference>
<dbReference type="NCBIfam" id="NF005968">
    <property type="entry name" value="PRK08057.1-2"/>
    <property type="match status" value="1"/>
</dbReference>